<sequence>MKLKPEQLGSQLKRQQEALPVYLVTGDEPLLCGESIDAIRAHLRHLGFTEREVMHVDAGFSWDSLLESANALSLFAERKIIEIRLGSQKLNKAASDLLQKYLANPAPDNALLIVCDRMDRSVKQSAWFKKVEQCGAVVEVWPIEADQLVQWLGQRAASQGVQLEPEALQLMADRIEGNLLAARQELDKLALLYPGQRLNAEQVVQAVSDSSRFDIFALTDAALQADAGRCQHILQVLRQEGNEAPVVLWALTRDIRMLHRVIRGVANGQAWDTLCQRERIFGKRKNLVRNATRRLRPEQLEQLLDLASDVDMAIKGQRPDDPWLLLNQITLALGGCQLPWRQALD</sequence>
<dbReference type="SUPFAM" id="SSF48019">
    <property type="entry name" value="post-AAA+ oligomerization domain-like"/>
    <property type="match status" value="1"/>
</dbReference>
<dbReference type="NCBIfam" id="TIGR01128">
    <property type="entry name" value="holA"/>
    <property type="match status" value="1"/>
</dbReference>
<comment type="catalytic activity">
    <reaction evidence="8">
        <text>DNA(n) + a 2'-deoxyribonucleoside 5'-triphosphate = DNA(n+1) + diphosphate</text>
        <dbReference type="Rhea" id="RHEA:22508"/>
        <dbReference type="Rhea" id="RHEA-COMP:17339"/>
        <dbReference type="Rhea" id="RHEA-COMP:17340"/>
        <dbReference type="ChEBI" id="CHEBI:33019"/>
        <dbReference type="ChEBI" id="CHEBI:61560"/>
        <dbReference type="ChEBI" id="CHEBI:173112"/>
        <dbReference type="EC" id="2.7.7.7"/>
    </reaction>
</comment>
<organism evidence="12 13">
    <name type="scientific">Marinobacterium lutimaris</name>
    <dbReference type="NCBI Taxonomy" id="568106"/>
    <lineage>
        <taxon>Bacteria</taxon>
        <taxon>Pseudomonadati</taxon>
        <taxon>Pseudomonadota</taxon>
        <taxon>Gammaproteobacteria</taxon>
        <taxon>Oceanospirillales</taxon>
        <taxon>Oceanospirillaceae</taxon>
        <taxon>Marinobacterium</taxon>
    </lineage>
</organism>
<evidence type="ECO:0000256" key="8">
    <source>
        <dbReference type="ARBA" id="ARBA00049244"/>
    </source>
</evidence>
<keyword evidence="3" id="KW-0808">Transferase</keyword>
<keyword evidence="13" id="KW-1185">Reference proteome</keyword>
<dbReference type="EC" id="2.7.7.7" evidence="1 9"/>
<feature type="domain" description="DNA polymerase III delta N-terminal" evidence="10">
    <location>
        <begin position="22"/>
        <end position="139"/>
    </location>
</feature>
<dbReference type="GO" id="GO:0006261">
    <property type="term" value="P:DNA-templated DNA replication"/>
    <property type="evidence" value="ECO:0007669"/>
    <property type="project" value="TreeGrafter"/>
</dbReference>
<keyword evidence="4" id="KW-0548">Nucleotidyltransferase</keyword>
<dbReference type="PANTHER" id="PTHR34388:SF1">
    <property type="entry name" value="DNA POLYMERASE III SUBUNIT DELTA"/>
    <property type="match status" value="1"/>
</dbReference>
<dbReference type="Proteomes" id="UP000236745">
    <property type="component" value="Unassembled WGS sequence"/>
</dbReference>
<dbReference type="EMBL" id="FNVQ01000002">
    <property type="protein sequence ID" value="SEG61440.1"/>
    <property type="molecule type" value="Genomic_DNA"/>
</dbReference>
<feature type="domain" description="DNA polymerase III subunit delta C-terminal" evidence="11">
    <location>
        <begin position="216"/>
        <end position="338"/>
    </location>
</feature>
<dbReference type="Pfam" id="PF14840">
    <property type="entry name" value="DNA_pol3_delt_C"/>
    <property type="match status" value="1"/>
</dbReference>
<accession>A0A1H6BL68</accession>
<dbReference type="OrthoDB" id="9770982at2"/>
<protein>
    <recommendedName>
        <fullName evidence="2 9">DNA polymerase III subunit delta</fullName>
        <ecNumber evidence="1 9">2.7.7.7</ecNumber>
    </recommendedName>
</protein>
<reference evidence="12 13" key="1">
    <citation type="submission" date="2016-10" db="EMBL/GenBank/DDBJ databases">
        <authorList>
            <person name="de Groot N.N."/>
        </authorList>
    </citation>
    <scope>NUCLEOTIDE SEQUENCE [LARGE SCALE GENOMIC DNA]</scope>
    <source>
        <strain evidence="12 13">DSM 22012</strain>
    </source>
</reference>
<evidence type="ECO:0000256" key="4">
    <source>
        <dbReference type="ARBA" id="ARBA00022695"/>
    </source>
</evidence>
<dbReference type="CDD" id="cd18138">
    <property type="entry name" value="HLD_clamp_pol_III_delta"/>
    <property type="match status" value="1"/>
</dbReference>
<keyword evidence="5" id="KW-0235">DNA replication</keyword>
<dbReference type="GO" id="GO:0003887">
    <property type="term" value="F:DNA-directed DNA polymerase activity"/>
    <property type="evidence" value="ECO:0007669"/>
    <property type="project" value="UniProtKB-UniRule"/>
</dbReference>
<dbReference type="Gene3D" id="1.20.272.10">
    <property type="match status" value="1"/>
</dbReference>
<dbReference type="SUPFAM" id="SSF52540">
    <property type="entry name" value="P-loop containing nucleoside triphosphate hydrolases"/>
    <property type="match status" value="1"/>
</dbReference>
<dbReference type="GO" id="GO:0009360">
    <property type="term" value="C:DNA polymerase III complex"/>
    <property type="evidence" value="ECO:0007669"/>
    <property type="project" value="UniProtKB-UniRule"/>
</dbReference>
<evidence type="ECO:0000256" key="6">
    <source>
        <dbReference type="ARBA" id="ARBA00022932"/>
    </source>
</evidence>
<evidence type="ECO:0000256" key="1">
    <source>
        <dbReference type="ARBA" id="ARBA00012417"/>
    </source>
</evidence>
<dbReference type="Gene3D" id="3.40.50.300">
    <property type="entry name" value="P-loop containing nucleotide triphosphate hydrolases"/>
    <property type="match status" value="1"/>
</dbReference>
<evidence type="ECO:0000313" key="12">
    <source>
        <dbReference type="EMBL" id="SEG61440.1"/>
    </source>
</evidence>
<evidence type="ECO:0000256" key="3">
    <source>
        <dbReference type="ARBA" id="ARBA00022679"/>
    </source>
</evidence>
<evidence type="ECO:0000259" key="11">
    <source>
        <dbReference type="Pfam" id="PF14840"/>
    </source>
</evidence>
<evidence type="ECO:0000313" key="13">
    <source>
        <dbReference type="Proteomes" id="UP000236745"/>
    </source>
</evidence>
<dbReference type="Gene3D" id="1.10.8.60">
    <property type="match status" value="1"/>
</dbReference>
<dbReference type="InterPro" id="IPR010372">
    <property type="entry name" value="DNA_pol3_delta_N"/>
</dbReference>
<evidence type="ECO:0000256" key="7">
    <source>
        <dbReference type="ARBA" id="ARBA00034754"/>
    </source>
</evidence>
<dbReference type="InterPro" id="IPR027417">
    <property type="entry name" value="P-loop_NTPase"/>
</dbReference>
<evidence type="ECO:0000256" key="9">
    <source>
        <dbReference type="NCBIfam" id="TIGR01128"/>
    </source>
</evidence>
<dbReference type="AlphaFoldDB" id="A0A1H6BL68"/>
<dbReference type="GO" id="GO:0003677">
    <property type="term" value="F:DNA binding"/>
    <property type="evidence" value="ECO:0007669"/>
    <property type="project" value="InterPro"/>
</dbReference>
<keyword evidence="6" id="KW-0239">DNA-directed DNA polymerase</keyword>
<evidence type="ECO:0000256" key="2">
    <source>
        <dbReference type="ARBA" id="ARBA00017703"/>
    </source>
</evidence>
<dbReference type="InterPro" id="IPR005790">
    <property type="entry name" value="DNA_polIII_delta"/>
</dbReference>
<dbReference type="PANTHER" id="PTHR34388">
    <property type="entry name" value="DNA POLYMERASE III SUBUNIT DELTA"/>
    <property type="match status" value="1"/>
</dbReference>
<dbReference type="InterPro" id="IPR032780">
    <property type="entry name" value="DNA_pol3_delt_C"/>
</dbReference>
<dbReference type="RefSeq" id="WP_104003824.1">
    <property type="nucleotide sequence ID" value="NZ_FNVQ01000002.1"/>
</dbReference>
<gene>
    <name evidence="12" type="ORF">SAMN05444390_102731</name>
</gene>
<comment type="similarity">
    <text evidence="7">Belongs to the DNA polymerase HolA subunit family.</text>
</comment>
<dbReference type="InterPro" id="IPR008921">
    <property type="entry name" value="DNA_pol3_clamp-load_cplx_C"/>
</dbReference>
<evidence type="ECO:0000259" key="10">
    <source>
        <dbReference type="Pfam" id="PF06144"/>
    </source>
</evidence>
<name>A0A1H6BL68_9GAMM</name>
<proteinExistence type="inferred from homology"/>
<evidence type="ECO:0000256" key="5">
    <source>
        <dbReference type="ARBA" id="ARBA00022705"/>
    </source>
</evidence>
<dbReference type="Pfam" id="PF06144">
    <property type="entry name" value="DNA_pol3_delta"/>
    <property type="match status" value="1"/>
</dbReference>